<proteinExistence type="predicted"/>
<dbReference type="Proteomes" id="UP000636800">
    <property type="component" value="Chromosome 3"/>
</dbReference>
<accession>A0A835V9W5</accession>
<comment type="caution">
    <text evidence="1">The sequence shown here is derived from an EMBL/GenBank/DDBJ whole genome shotgun (WGS) entry which is preliminary data.</text>
</comment>
<dbReference type="EMBL" id="JADCNL010000003">
    <property type="protein sequence ID" value="KAG0488441.1"/>
    <property type="molecule type" value="Genomic_DNA"/>
</dbReference>
<name>A0A835V9W5_VANPL</name>
<evidence type="ECO:0000313" key="2">
    <source>
        <dbReference type="Proteomes" id="UP000636800"/>
    </source>
</evidence>
<feature type="non-terminal residue" evidence="1">
    <location>
        <position position="1"/>
    </location>
</feature>
<gene>
    <name evidence="1" type="ORF">HPP92_007252</name>
</gene>
<protein>
    <submittedName>
        <fullName evidence="1">Uncharacterized protein</fullName>
    </submittedName>
</protein>
<sequence length="62" mass="7311">MIDEGCLDKLDWSYKMIEDELINVYIALFVNVELYGENASLELVEHFAHQGLFYWSNKPLDQ</sequence>
<reference evidence="1 2" key="1">
    <citation type="journal article" date="2020" name="Nat. Food">
        <title>A phased Vanilla planifolia genome enables genetic improvement of flavour and production.</title>
        <authorList>
            <person name="Hasing T."/>
            <person name="Tang H."/>
            <person name="Brym M."/>
            <person name="Khazi F."/>
            <person name="Huang T."/>
            <person name="Chambers A.H."/>
        </authorList>
    </citation>
    <scope>NUCLEOTIDE SEQUENCE [LARGE SCALE GENOMIC DNA]</scope>
    <source>
        <tissue evidence="1">Leaf</tissue>
    </source>
</reference>
<dbReference type="OrthoDB" id="639797at2759"/>
<keyword evidence="2" id="KW-1185">Reference proteome</keyword>
<organism evidence="1 2">
    <name type="scientific">Vanilla planifolia</name>
    <name type="common">Vanilla</name>
    <dbReference type="NCBI Taxonomy" id="51239"/>
    <lineage>
        <taxon>Eukaryota</taxon>
        <taxon>Viridiplantae</taxon>
        <taxon>Streptophyta</taxon>
        <taxon>Embryophyta</taxon>
        <taxon>Tracheophyta</taxon>
        <taxon>Spermatophyta</taxon>
        <taxon>Magnoliopsida</taxon>
        <taxon>Liliopsida</taxon>
        <taxon>Asparagales</taxon>
        <taxon>Orchidaceae</taxon>
        <taxon>Vanilloideae</taxon>
        <taxon>Vanilleae</taxon>
        <taxon>Vanilla</taxon>
    </lineage>
</organism>
<dbReference type="AlphaFoldDB" id="A0A835V9W5"/>
<evidence type="ECO:0000313" key="1">
    <source>
        <dbReference type="EMBL" id="KAG0488441.1"/>
    </source>
</evidence>